<dbReference type="Proteomes" id="UP000037943">
    <property type="component" value="Unassembled WGS sequence"/>
</dbReference>
<keyword evidence="2" id="KW-1185">Reference proteome</keyword>
<evidence type="ECO:0000313" key="2">
    <source>
        <dbReference type="Proteomes" id="UP000037943"/>
    </source>
</evidence>
<reference evidence="1 2" key="1">
    <citation type="submission" date="2015-07" db="EMBL/GenBank/DDBJ databases">
        <authorList>
            <person name="O'Brien H.E."/>
            <person name="Thakur S."/>
            <person name="Gong Y."/>
            <person name="Wang P.W."/>
            <person name="Guttman D.S."/>
        </authorList>
    </citation>
    <scope>NUCLEOTIDE SEQUENCE [LARGE SCALE GENOMIC DNA]</scope>
    <source>
        <strain evidence="1 2">107</strain>
    </source>
</reference>
<proteinExistence type="predicted"/>
<organism evidence="1 2">
    <name type="scientific">Pseudomonas amygdali pv. lachrymans</name>
    <name type="common">Pseudomonas syringae pv. lachrymans</name>
    <dbReference type="NCBI Taxonomy" id="53707"/>
    <lineage>
        <taxon>Bacteria</taxon>
        <taxon>Pseudomonadati</taxon>
        <taxon>Pseudomonadota</taxon>
        <taxon>Gammaproteobacteria</taxon>
        <taxon>Pseudomonadales</taxon>
        <taxon>Pseudomonadaceae</taxon>
        <taxon>Pseudomonas</taxon>
        <taxon>Pseudomonas amygdali</taxon>
    </lineage>
</organism>
<reference evidence="1 2" key="2">
    <citation type="submission" date="2015-10" db="EMBL/GenBank/DDBJ databases">
        <title>Comparative genomics and high-throughput reverse genetic screens identify a new phytobacterial MAMP and an Arabidopsis receptor required for immune elicitation.</title>
        <authorList>
            <person name="Mott G.A."/>
            <person name="Thakur S."/>
            <person name="Wang P.W."/>
            <person name="Desveaux D."/>
            <person name="Guttman D.S."/>
        </authorList>
    </citation>
    <scope>NUCLEOTIDE SEQUENCE [LARGE SCALE GENOMIC DNA]</scope>
    <source>
        <strain evidence="1 2">107</strain>
    </source>
</reference>
<sequence length="60" mass="6807">MLPSPTAEPVAARMNTQRLAQLPWTETLSVDIIETPSQKRSRIVRDSTFVLKHALSHSRH</sequence>
<evidence type="ECO:0000313" key="1">
    <source>
        <dbReference type="EMBL" id="KPC13821.1"/>
    </source>
</evidence>
<comment type="caution">
    <text evidence="1">The sequence shown here is derived from an EMBL/GenBank/DDBJ whole genome shotgun (WGS) entry which is preliminary data.</text>
</comment>
<accession>A0ABR5KI25</accession>
<gene>
    <name evidence="1" type="ORF">AC499_4681</name>
</gene>
<name>A0ABR5KI25_PSEAV</name>
<protein>
    <submittedName>
        <fullName evidence="1">Uncharacterized protein</fullName>
    </submittedName>
</protein>
<dbReference type="EMBL" id="LGLK01000075">
    <property type="protein sequence ID" value="KPC13821.1"/>
    <property type="molecule type" value="Genomic_DNA"/>
</dbReference>